<protein>
    <submittedName>
        <fullName evidence="4">Glycoside hydrolase family 130 protein</fullName>
    </submittedName>
</protein>
<dbReference type="PANTHER" id="PTHR34106:SF4">
    <property type="entry name" value="BLL5143 PROTEIN"/>
    <property type="match status" value="1"/>
</dbReference>
<comment type="caution">
    <text evidence="4">The sequence shown here is derived from an EMBL/GenBank/DDBJ whole genome shotgun (WGS) entry which is preliminary data.</text>
</comment>
<dbReference type="EMBL" id="JAGSOG010000123">
    <property type="protein sequence ID" value="MBR7836080.1"/>
    <property type="molecule type" value="Genomic_DNA"/>
</dbReference>
<keyword evidence="1" id="KW-0328">Glycosyltransferase</keyword>
<evidence type="ECO:0000256" key="3">
    <source>
        <dbReference type="ARBA" id="ARBA00024356"/>
    </source>
</evidence>
<dbReference type="GO" id="GO:0016787">
    <property type="term" value="F:hydrolase activity"/>
    <property type="evidence" value="ECO:0007669"/>
    <property type="project" value="UniProtKB-KW"/>
</dbReference>
<dbReference type="Gene3D" id="2.115.10.20">
    <property type="entry name" value="Glycosyl hydrolase domain, family 43"/>
    <property type="match status" value="1"/>
</dbReference>
<dbReference type="GO" id="GO:0016757">
    <property type="term" value="F:glycosyltransferase activity"/>
    <property type="evidence" value="ECO:0007669"/>
    <property type="project" value="UniProtKB-KW"/>
</dbReference>
<name>A0A941ERE7_9ACTN</name>
<dbReference type="RefSeq" id="WP_212530568.1">
    <property type="nucleotide sequence ID" value="NZ_JAGSOG010000123.1"/>
</dbReference>
<keyword evidence="2" id="KW-0808">Transferase</keyword>
<evidence type="ECO:0000256" key="1">
    <source>
        <dbReference type="ARBA" id="ARBA00022676"/>
    </source>
</evidence>
<accession>A0A941ERE7</accession>
<dbReference type="InterPro" id="IPR023296">
    <property type="entry name" value="Glyco_hydro_beta-prop_sf"/>
</dbReference>
<evidence type="ECO:0000256" key="2">
    <source>
        <dbReference type="ARBA" id="ARBA00022679"/>
    </source>
</evidence>
<dbReference type="Proteomes" id="UP000675781">
    <property type="component" value="Unassembled WGS sequence"/>
</dbReference>
<dbReference type="InterPro" id="IPR007184">
    <property type="entry name" value="Mannoside_phosphorylase"/>
</dbReference>
<evidence type="ECO:0000313" key="4">
    <source>
        <dbReference type="EMBL" id="MBR7836080.1"/>
    </source>
</evidence>
<comment type="similarity">
    <text evidence="3">Belongs to the glycosyl hydrolase 130 family.</text>
</comment>
<proteinExistence type="inferred from homology"/>
<dbReference type="PANTHER" id="PTHR34106">
    <property type="entry name" value="GLYCOSIDASE"/>
    <property type="match status" value="1"/>
</dbReference>
<feature type="non-terminal residue" evidence="4">
    <location>
        <position position="1"/>
    </location>
</feature>
<gene>
    <name evidence="4" type="ORF">KDL01_22580</name>
</gene>
<dbReference type="CDD" id="cd18613">
    <property type="entry name" value="GH130"/>
    <property type="match status" value="1"/>
</dbReference>
<dbReference type="Pfam" id="PF04041">
    <property type="entry name" value="Glyco_hydro_130"/>
    <property type="match status" value="1"/>
</dbReference>
<dbReference type="SUPFAM" id="SSF75005">
    <property type="entry name" value="Arabinanase/levansucrase/invertase"/>
    <property type="match status" value="1"/>
</dbReference>
<reference evidence="4" key="1">
    <citation type="submission" date="2021-04" db="EMBL/GenBank/DDBJ databases">
        <title>Genome based classification of Actinospica acidithermotolerans sp. nov., an actinobacterium isolated from an Indonesian hot spring.</title>
        <authorList>
            <person name="Kusuma A.B."/>
            <person name="Putra K.E."/>
            <person name="Nafisah S."/>
            <person name="Loh J."/>
            <person name="Nouioui I."/>
            <person name="Goodfellow M."/>
        </authorList>
    </citation>
    <scope>NUCLEOTIDE SEQUENCE</scope>
    <source>
        <strain evidence="4">CSCA 57</strain>
    </source>
</reference>
<sequence>PAPPVQDLVVRTGPQLRPDPGRVITKLFVPGDDVPEYGSRSAAVIDRVMAMDEAAVEAELAATLDRFAGRHHRLADTFTDHFTSVSHRVALAARPSAARCRLIGAYFTHEYAVEGAALFNPSIVPAPDQSGLGEDRLRFVMSVRAVGEGHLSSIGFRTGVIGPDDRLTVDEPGPHLFTGQHRRVLCDSAVFHGKLAEEGYDDELTAFLRRNLSARFTDKDLEQALSELHPQLHTRESAHRTMDRIHEIAANNYEVEFSGESDIGGRVLWPVGPSESHGMEDARFVLFTEEDGSQIYYATYTAYDGRRIAPQLLETADFLTFRASQLTGAAAVNKGMALFPRRIGGRYFALSRRDRESNSLTCSDNMHTWPEPQTLQTPHHPWELVQLGNCGSPIETEAGWLLLTHGVGPMRDYAISAVLLDLEDPYRILGALSEPLLTAQPGEREGYVPNVVYSCGALVHQGTLVLPYGTSDTGISFARIQLSALLDRLTTS</sequence>
<keyword evidence="4" id="KW-0378">Hydrolase</keyword>
<dbReference type="AlphaFoldDB" id="A0A941ERE7"/>
<organism evidence="4 5">
    <name type="scientific">Actinospica durhamensis</name>
    <dbReference type="NCBI Taxonomy" id="1508375"/>
    <lineage>
        <taxon>Bacteria</taxon>
        <taxon>Bacillati</taxon>
        <taxon>Actinomycetota</taxon>
        <taxon>Actinomycetes</taxon>
        <taxon>Catenulisporales</taxon>
        <taxon>Actinospicaceae</taxon>
        <taxon>Actinospica</taxon>
    </lineage>
</organism>
<evidence type="ECO:0000313" key="5">
    <source>
        <dbReference type="Proteomes" id="UP000675781"/>
    </source>
</evidence>
<keyword evidence="5" id="KW-1185">Reference proteome</keyword>